<dbReference type="InterPro" id="IPR011529">
    <property type="entry name" value="Glu_5kinase"/>
</dbReference>
<dbReference type="EMBL" id="QRDZ01000033">
    <property type="protein sequence ID" value="RED58748.1"/>
    <property type="molecule type" value="Genomic_DNA"/>
</dbReference>
<dbReference type="CDD" id="cd04242">
    <property type="entry name" value="AAK_G5K_ProB"/>
    <property type="match status" value="1"/>
</dbReference>
<dbReference type="HAMAP" id="MF_00456">
    <property type="entry name" value="ProB"/>
    <property type="match status" value="1"/>
</dbReference>
<dbReference type="SUPFAM" id="SSF53633">
    <property type="entry name" value="Carbamate kinase-like"/>
    <property type="match status" value="1"/>
</dbReference>
<dbReference type="GO" id="GO:0004349">
    <property type="term" value="F:glutamate 5-kinase activity"/>
    <property type="evidence" value="ECO:0007669"/>
    <property type="project" value="UniProtKB-UniRule"/>
</dbReference>
<dbReference type="InterPro" id="IPR002478">
    <property type="entry name" value="PUA"/>
</dbReference>
<dbReference type="UniPathway" id="UPA00098">
    <property type="reaction ID" value="UER00359"/>
</dbReference>
<dbReference type="OrthoDB" id="9804434at2"/>
<keyword evidence="11" id="KW-1185">Reference proteome</keyword>
<keyword evidence="1 8" id="KW-0963">Cytoplasm</keyword>
<evidence type="ECO:0000256" key="2">
    <source>
        <dbReference type="ARBA" id="ARBA00022605"/>
    </source>
</evidence>
<keyword evidence="5 8" id="KW-0547">Nucleotide-binding</keyword>
<reference evidence="10 11" key="1">
    <citation type="submission" date="2018-07" db="EMBL/GenBank/DDBJ databases">
        <title>Genomic Encyclopedia of Type Strains, Phase III (KMG-III): the genomes of soil and plant-associated and newly described type strains.</title>
        <authorList>
            <person name="Whitman W."/>
        </authorList>
    </citation>
    <scope>NUCLEOTIDE SEQUENCE [LARGE SCALE GENOMIC DNA]</scope>
    <source>
        <strain evidence="10 11">CECT 7287</strain>
    </source>
</reference>
<feature type="domain" description="PUA" evidence="9">
    <location>
        <begin position="275"/>
        <end position="358"/>
    </location>
</feature>
<organism evidence="10 11">
    <name type="scientific">Cohnella phaseoli</name>
    <dbReference type="NCBI Taxonomy" id="456490"/>
    <lineage>
        <taxon>Bacteria</taxon>
        <taxon>Bacillati</taxon>
        <taxon>Bacillota</taxon>
        <taxon>Bacilli</taxon>
        <taxon>Bacillales</taxon>
        <taxon>Paenibacillaceae</taxon>
        <taxon>Cohnella</taxon>
    </lineage>
</organism>
<protein>
    <recommendedName>
        <fullName evidence="8">Glutamate 5-kinase</fullName>
        <ecNumber evidence="8">2.7.2.11</ecNumber>
    </recommendedName>
    <alternativeName>
        <fullName evidence="8">Gamma-glutamyl kinase</fullName>
        <shortName evidence="8">GK</shortName>
    </alternativeName>
</protein>
<evidence type="ECO:0000259" key="9">
    <source>
        <dbReference type="SMART" id="SM00359"/>
    </source>
</evidence>
<comment type="function">
    <text evidence="8">Catalyzes the transfer of a phosphate group to glutamate to form L-glutamate 5-phosphate.</text>
</comment>
<sequence>MSKRIVVKIGSSSLTSEQGGLNRNQVKFFADELASLHAEGHQVLLVTSGAIAAGFRRLGYATRPKLVHEKQAAAAVGQALLMQAYQEALGASGIAAAQILLTRPDFSNRGRAQNATRTIEELLKQQAIPIINENDTVAVDEIKFGENDSLSALVANLVKADGLYILTDMDGLYTGDPRKMPEAVRIESVDTLTEELYQMAGGAGSSVGTGGMRSKLDAARIAMRGGVPLFVGRVSESGDLQAAAAGRGKGTYFVPALHSLSAKKHWVGFLSDPQGKIIVDGGAEDALLNRGSSLLPAGITAAEGDFHPGEVVEVVGSDGRVLGRGISNYAPWQITAVAGLSTDEARKRVDVARIEVIHRDEWVAATILKEAHANE</sequence>
<keyword evidence="7 8" id="KW-0067">ATP-binding</keyword>
<dbReference type="Proteomes" id="UP000256977">
    <property type="component" value="Unassembled WGS sequence"/>
</dbReference>
<evidence type="ECO:0000256" key="8">
    <source>
        <dbReference type="HAMAP-Rule" id="MF_00456"/>
    </source>
</evidence>
<dbReference type="GO" id="GO:0005524">
    <property type="term" value="F:ATP binding"/>
    <property type="evidence" value="ECO:0007669"/>
    <property type="project" value="UniProtKB-KW"/>
</dbReference>
<dbReference type="InterPro" id="IPR019797">
    <property type="entry name" value="Glutamate_5-kinase_CS"/>
</dbReference>
<dbReference type="PROSITE" id="PS50890">
    <property type="entry name" value="PUA"/>
    <property type="match status" value="1"/>
</dbReference>
<dbReference type="PRINTS" id="PR00474">
    <property type="entry name" value="GLU5KINASE"/>
</dbReference>
<keyword evidence="2 8" id="KW-0028">Amino-acid biosynthesis</keyword>
<dbReference type="PIRSF" id="PIRSF000729">
    <property type="entry name" value="GK"/>
    <property type="match status" value="1"/>
</dbReference>
<accession>A0A3D9IAG5</accession>
<dbReference type="InterPro" id="IPR036974">
    <property type="entry name" value="PUA_sf"/>
</dbReference>
<dbReference type="RefSeq" id="WP_116064498.1">
    <property type="nucleotide sequence ID" value="NZ_QRDZ01000033.1"/>
</dbReference>
<dbReference type="InterPro" id="IPR015947">
    <property type="entry name" value="PUA-like_sf"/>
</dbReference>
<dbReference type="SMART" id="SM00359">
    <property type="entry name" value="PUA"/>
    <property type="match status" value="1"/>
</dbReference>
<feature type="binding site" evidence="8">
    <location>
        <position position="147"/>
    </location>
    <ligand>
        <name>substrate</name>
    </ligand>
</feature>
<dbReference type="InterPro" id="IPR001057">
    <property type="entry name" value="Glu/AcGlu_kinase"/>
</dbReference>
<gene>
    <name evidence="8" type="primary">proB</name>
    <name evidence="10" type="ORF">DFP98_13397</name>
</gene>
<dbReference type="Gene3D" id="2.30.130.10">
    <property type="entry name" value="PUA domain"/>
    <property type="match status" value="1"/>
</dbReference>
<feature type="binding site" evidence="8">
    <location>
        <begin position="167"/>
        <end position="168"/>
    </location>
    <ligand>
        <name>ATP</name>
        <dbReference type="ChEBI" id="CHEBI:30616"/>
    </ligand>
</feature>
<keyword evidence="4 8" id="KW-0808">Transferase</keyword>
<evidence type="ECO:0000256" key="5">
    <source>
        <dbReference type="ARBA" id="ARBA00022741"/>
    </source>
</evidence>
<evidence type="ECO:0000256" key="1">
    <source>
        <dbReference type="ARBA" id="ARBA00022490"/>
    </source>
</evidence>
<evidence type="ECO:0000256" key="7">
    <source>
        <dbReference type="ARBA" id="ARBA00022840"/>
    </source>
</evidence>
<feature type="binding site" evidence="8">
    <location>
        <position position="48"/>
    </location>
    <ligand>
        <name>substrate</name>
    </ligand>
</feature>
<evidence type="ECO:0000313" key="10">
    <source>
        <dbReference type="EMBL" id="RED58748.1"/>
    </source>
</evidence>
<evidence type="ECO:0000256" key="6">
    <source>
        <dbReference type="ARBA" id="ARBA00022777"/>
    </source>
</evidence>
<dbReference type="Pfam" id="PF00696">
    <property type="entry name" value="AA_kinase"/>
    <property type="match status" value="1"/>
</dbReference>
<feature type="binding site" evidence="8">
    <location>
        <position position="135"/>
    </location>
    <ligand>
        <name>substrate</name>
    </ligand>
</feature>
<dbReference type="EC" id="2.7.2.11" evidence="8"/>
<dbReference type="GO" id="GO:0055129">
    <property type="term" value="P:L-proline biosynthetic process"/>
    <property type="evidence" value="ECO:0007669"/>
    <property type="project" value="UniProtKB-UniRule"/>
</dbReference>
<proteinExistence type="inferred from homology"/>
<evidence type="ECO:0000313" key="11">
    <source>
        <dbReference type="Proteomes" id="UP000256977"/>
    </source>
</evidence>
<dbReference type="InterPro" id="IPR001048">
    <property type="entry name" value="Asp/Glu/Uridylate_kinase"/>
</dbReference>
<dbReference type="GO" id="GO:0005829">
    <property type="term" value="C:cytosol"/>
    <property type="evidence" value="ECO:0007669"/>
    <property type="project" value="TreeGrafter"/>
</dbReference>
<dbReference type="FunFam" id="3.40.1160.10:FF:000018">
    <property type="entry name" value="Glutamate 5-kinase"/>
    <property type="match status" value="1"/>
</dbReference>
<dbReference type="CDD" id="cd21157">
    <property type="entry name" value="PUA_G5K"/>
    <property type="match status" value="1"/>
</dbReference>
<dbReference type="AlphaFoldDB" id="A0A3D9IAG5"/>
<feature type="binding site" evidence="8">
    <location>
        <position position="8"/>
    </location>
    <ligand>
        <name>ATP</name>
        <dbReference type="ChEBI" id="CHEBI:30616"/>
    </ligand>
</feature>
<keyword evidence="3 8" id="KW-0641">Proline biosynthesis</keyword>
<dbReference type="PANTHER" id="PTHR43654">
    <property type="entry name" value="GLUTAMATE 5-KINASE"/>
    <property type="match status" value="1"/>
</dbReference>
<evidence type="ECO:0000256" key="4">
    <source>
        <dbReference type="ARBA" id="ARBA00022679"/>
    </source>
</evidence>
<comment type="subcellular location">
    <subcellularLocation>
        <location evidence="8">Cytoplasm</location>
    </subcellularLocation>
</comment>
<comment type="caution">
    <text evidence="10">The sequence shown here is derived from an EMBL/GenBank/DDBJ whole genome shotgun (WGS) entry which is preliminary data.</text>
</comment>
<dbReference type="InterPro" id="IPR036393">
    <property type="entry name" value="AceGlu_kinase-like_sf"/>
</dbReference>
<keyword evidence="6 8" id="KW-0418">Kinase</keyword>
<dbReference type="SUPFAM" id="SSF88697">
    <property type="entry name" value="PUA domain-like"/>
    <property type="match status" value="1"/>
</dbReference>
<dbReference type="Gene3D" id="3.40.1160.10">
    <property type="entry name" value="Acetylglutamate kinase-like"/>
    <property type="match status" value="1"/>
</dbReference>
<feature type="binding site" evidence="8">
    <location>
        <begin position="209"/>
        <end position="215"/>
    </location>
    <ligand>
        <name>ATP</name>
        <dbReference type="ChEBI" id="CHEBI:30616"/>
    </ligand>
</feature>
<name>A0A3D9IAG5_9BACL</name>
<dbReference type="NCBIfam" id="TIGR01027">
    <property type="entry name" value="proB"/>
    <property type="match status" value="1"/>
</dbReference>
<dbReference type="InterPro" id="IPR005715">
    <property type="entry name" value="Glu_5kinase/COase_Synthase"/>
</dbReference>
<dbReference type="PROSITE" id="PS00902">
    <property type="entry name" value="GLUTAMATE_5_KINASE"/>
    <property type="match status" value="1"/>
</dbReference>
<dbReference type="Pfam" id="PF01472">
    <property type="entry name" value="PUA"/>
    <property type="match status" value="1"/>
</dbReference>
<dbReference type="InterPro" id="IPR041739">
    <property type="entry name" value="G5K_ProB"/>
</dbReference>
<comment type="catalytic activity">
    <reaction evidence="8">
        <text>L-glutamate + ATP = L-glutamyl 5-phosphate + ADP</text>
        <dbReference type="Rhea" id="RHEA:14877"/>
        <dbReference type="ChEBI" id="CHEBI:29985"/>
        <dbReference type="ChEBI" id="CHEBI:30616"/>
        <dbReference type="ChEBI" id="CHEBI:58274"/>
        <dbReference type="ChEBI" id="CHEBI:456216"/>
        <dbReference type="EC" id="2.7.2.11"/>
    </reaction>
</comment>
<comment type="pathway">
    <text evidence="8">Amino-acid biosynthesis; L-proline biosynthesis; L-glutamate 5-semialdehyde from L-glutamate: step 1/2.</text>
</comment>
<dbReference type="PANTHER" id="PTHR43654:SF1">
    <property type="entry name" value="ISOPENTENYL PHOSPHATE KINASE"/>
    <property type="match status" value="1"/>
</dbReference>
<dbReference type="GO" id="GO:0003723">
    <property type="term" value="F:RNA binding"/>
    <property type="evidence" value="ECO:0007669"/>
    <property type="project" value="InterPro"/>
</dbReference>
<evidence type="ECO:0000256" key="3">
    <source>
        <dbReference type="ARBA" id="ARBA00022650"/>
    </source>
</evidence>
<comment type="similarity">
    <text evidence="8">Belongs to the glutamate 5-kinase family.</text>
</comment>